<accession>A0A5J4R7J1</accession>
<evidence type="ECO:0000313" key="1">
    <source>
        <dbReference type="EMBL" id="KAA6329682.1"/>
    </source>
</evidence>
<dbReference type="EMBL" id="SNRY01001610">
    <property type="protein sequence ID" value="KAA6329682.1"/>
    <property type="molecule type" value="Genomic_DNA"/>
</dbReference>
<organism evidence="1">
    <name type="scientific">termite gut metagenome</name>
    <dbReference type="NCBI Taxonomy" id="433724"/>
    <lineage>
        <taxon>unclassified sequences</taxon>
        <taxon>metagenomes</taxon>
        <taxon>organismal metagenomes</taxon>
    </lineage>
</organism>
<comment type="caution">
    <text evidence="1">The sequence shown here is derived from an EMBL/GenBank/DDBJ whole genome shotgun (WGS) entry which is preliminary data.</text>
</comment>
<dbReference type="AlphaFoldDB" id="A0A5J4R7J1"/>
<name>A0A5J4R7J1_9ZZZZ</name>
<gene>
    <name evidence="1" type="ORF">EZS27_021530</name>
</gene>
<proteinExistence type="predicted"/>
<protein>
    <submittedName>
        <fullName evidence="1">Uncharacterized protein</fullName>
    </submittedName>
</protein>
<reference evidence="1" key="1">
    <citation type="submission" date="2019-03" db="EMBL/GenBank/DDBJ databases">
        <title>Single cell metagenomics reveals metabolic interactions within the superorganism composed of flagellate Streblomastix strix and complex community of Bacteroidetes bacteria on its surface.</title>
        <authorList>
            <person name="Treitli S.C."/>
            <person name="Kolisko M."/>
            <person name="Husnik F."/>
            <person name="Keeling P."/>
            <person name="Hampl V."/>
        </authorList>
    </citation>
    <scope>NUCLEOTIDE SEQUENCE</scope>
    <source>
        <strain evidence="1">STM</strain>
    </source>
</reference>
<sequence>METGITLQQMDALKCAIGYRPYRVENGIHVSTRNWCGYRQEMPFWEDLVVKGYATKRPHRLFNETVYSLSESGIKYLENVLSVKIKIL</sequence>